<dbReference type="GeneID" id="37043835"/>
<organism evidence="2 3">
    <name type="scientific">Acaromyces ingoldii</name>
    <dbReference type="NCBI Taxonomy" id="215250"/>
    <lineage>
        <taxon>Eukaryota</taxon>
        <taxon>Fungi</taxon>
        <taxon>Dikarya</taxon>
        <taxon>Basidiomycota</taxon>
        <taxon>Ustilaginomycotina</taxon>
        <taxon>Exobasidiomycetes</taxon>
        <taxon>Exobasidiales</taxon>
        <taxon>Cryptobasidiaceae</taxon>
        <taxon>Acaromyces</taxon>
    </lineage>
</organism>
<dbReference type="AlphaFoldDB" id="A0A316YP97"/>
<evidence type="ECO:0000256" key="1">
    <source>
        <dbReference type="SAM" id="MobiDB-lite"/>
    </source>
</evidence>
<dbReference type="Proteomes" id="UP000245768">
    <property type="component" value="Unassembled WGS sequence"/>
</dbReference>
<protein>
    <submittedName>
        <fullName evidence="2">Uncharacterized protein</fullName>
    </submittedName>
</protein>
<evidence type="ECO:0000313" key="3">
    <source>
        <dbReference type="Proteomes" id="UP000245768"/>
    </source>
</evidence>
<proteinExistence type="predicted"/>
<sequence>MHRHAPEHEASRLRASSLGSMYSRPPNSANRIARVSYSPEEYFQASLTPSMLMTSPPSSAADLIGGQGALAPAQEHYGGLYSDETTGVLMASVFATEGSLDPALLAETSTTANQPFPVLDSVVPPSSSPELLLSLASTTAPMRAETSTRVPGMTSEPFYPPSRQNSRNEEHRPELQEVLDFIQEYGR</sequence>
<dbReference type="InParanoid" id="A0A316YP97"/>
<keyword evidence="3" id="KW-1185">Reference proteome</keyword>
<gene>
    <name evidence="2" type="ORF">FA10DRAFT_267463</name>
</gene>
<feature type="compositionally biased region" description="Basic and acidic residues" evidence="1">
    <location>
        <begin position="1"/>
        <end position="12"/>
    </location>
</feature>
<evidence type="ECO:0000313" key="2">
    <source>
        <dbReference type="EMBL" id="PWN91051.1"/>
    </source>
</evidence>
<dbReference type="EMBL" id="KZ819636">
    <property type="protein sequence ID" value="PWN91051.1"/>
    <property type="molecule type" value="Genomic_DNA"/>
</dbReference>
<name>A0A316YP97_9BASI</name>
<dbReference type="RefSeq" id="XP_025378249.1">
    <property type="nucleotide sequence ID" value="XM_025521919.1"/>
</dbReference>
<accession>A0A316YP97</accession>
<feature type="region of interest" description="Disordered" evidence="1">
    <location>
        <begin position="1"/>
        <end position="25"/>
    </location>
</feature>
<feature type="region of interest" description="Disordered" evidence="1">
    <location>
        <begin position="137"/>
        <end position="174"/>
    </location>
</feature>
<reference evidence="2 3" key="1">
    <citation type="journal article" date="2018" name="Mol. Biol. Evol.">
        <title>Broad Genomic Sampling Reveals a Smut Pathogenic Ancestry of the Fungal Clade Ustilaginomycotina.</title>
        <authorList>
            <person name="Kijpornyongpan T."/>
            <person name="Mondo S.J."/>
            <person name="Barry K."/>
            <person name="Sandor L."/>
            <person name="Lee J."/>
            <person name="Lipzen A."/>
            <person name="Pangilinan J."/>
            <person name="LaButti K."/>
            <person name="Hainaut M."/>
            <person name="Henrissat B."/>
            <person name="Grigoriev I.V."/>
            <person name="Spatafora J.W."/>
            <person name="Aime M.C."/>
        </authorList>
    </citation>
    <scope>NUCLEOTIDE SEQUENCE [LARGE SCALE GENOMIC DNA]</scope>
    <source>
        <strain evidence="2 3">MCA 4198</strain>
    </source>
</reference>
<feature type="compositionally biased region" description="Polar residues" evidence="1">
    <location>
        <begin position="137"/>
        <end position="149"/>
    </location>
</feature>